<feature type="chain" id="PRO_5012685720" evidence="1">
    <location>
        <begin position="31"/>
        <end position="94"/>
    </location>
</feature>
<dbReference type="EMBL" id="MQVM01000002">
    <property type="protein sequence ID" value="ONH77399.1"/>
    <property type="molecule type" value="Genomic_DNA"/>
</dbReference>
<evidence type="ECO:0000313" key="2">
    <source>
        <dbReference type="EMBL" id="ONH77399.1"/>
    </source>
</evidence>
<sequence length="94" mass="10932">MRILSSKRRLLLYTILAILTFWIVPNRSDGETENLEIGNESEKLDVNNNDTPILEEINAHDEEIEIDGFIEKQMKLEFGSEIDEITQSIKFKVH</sequence>
<dbReference type="Proteomes" id="UP000189274">
    <property type="component" value="Unassembled WGS sequence"/>
</dbReference>
<name>A0A1V2LUB2_PICKU</name>
<gene>
    <name evidence="2" type="ORF">BOH78_0614</name>
</gene>
<accession>A0A1V2LUB2</accession>
<proteinExistence type="predicted"/>
<keyword evidence="1" id="KW-0732">Signal</keyword>
<reference evidence="3" key="1">
    <citation type="journal article" date="2017" name="Genome Announc.">
        <title>Genome sequences of Cyberlindnera fabianii 65, Pichia kudriavzevii 129, and Saccharomyces cerevisiae 131 isolated from fermented masau fruits in Zimbabwe.</title>
        <authorList>
            <person name="van Rijswijck I.M.H."/>
            <person name="Derks M.F.L."/>
            <person name="Abee T."/>
            <person name="de Ridder D."/>
            <person name="Smid E.J."/>
        </authorList>
    </citation>
    <scope>NUCLEOTIDE SEQUENCE [LARGE SCALE GENOMIC DNA]</scope>
    <source>
        <strain evidence="3">129</strain>
    </source>
</reference>
<evidence type="ECO:0000313" key="3">
    <source>
        <dbReference type="Proteomes" id="UP000189274"/>
    </source>
</evidence>
<evidence type="ECO:0000256" key="1">
    <source>
        <dbReference type="SAM" id="SignalP"/>
    </source>
</evidence>
<protein>
    <submittedName>
        <fullName evidence="2">Uncharacterized protein</fullName>
    </submittedName>
</protein>
<comment type="caution">
    <text evidence="2">The sequence shown here is derived from an EMBL/GenBank/DDBJ whole genome shotgun (WGS) entry which is preliminary data.</text>
</comment>
<dbReference type="AlphaFoldDB" id="A0A1V2LUB2"/>
<organism evidence="2 3">
    <name type="scientific">Pichia kudriavzevii</name>
    <name type="common">Yeast</name>
    <name type="synonym">Issatchenkia orientalis</name>
    <dbReference type="NCBI Taxonomy" id="4909"/>
    <lineage>
        <taxon>Eukaryota</taxon>
        <taxon>Fungi</taxon>
        <taxon>Dikarya</taxon>
        <taxon>Ascomycota</taxon>
        <taxon>Saccharomycotina</taxon>
        <taxon>Pichiomycetes</taxon>
        <taxon>Pichiales</taxon>
        <taxon>Pichiaceae</taxon>
        <taxon>Pichia</taxon>
    </lineage>
</organism>
<feature type="signal peptide" evidence="1">
    <location>
        <begin position="1"/>
        <end position="30"/>
    </location>
</feature>
<dbReference type="VEuPathDB" id="FungiDB:C5L36_0B11120"/>